<dbReference type="Gene3D" id="3.40.1710.10">
    <property type="entry name" value="abc type-2 transporter like domain"/>
    <property type="match status" value="1"/>
</dbReference>
<feature type="transmembrane region" description="Helical" evidence="5">
    <location>
        <begin position="611"/>
        <end position="635"/>
    </location>
</feature>
<gene>
    <name evidence="7" type="ORF">WOSG25_150130</name>
</gene>
<dbReference type="PANTHER" id="PTHR43077">
    <property type="entry name" value="TRANSPORT PERMEASE YVFS-RELATED"/>
    <property type="match status" value="1"/>
</dbReference>
<dbReference type="GO" id="GO:0016020">
    <property type="term" value="C:membrane"/>
    <property type="evidence" value="ECO:0007669"/>
    <property type="project" value="UniProtKB-SubCell"/>
</dbReference>
<evidence type="ECO:0000259" key="6">
    <source>
        <dbReference type="Pfam" id="PF12698"/>
    </source>
</evidence>
<keyword evidence="4 5" id="KW-0472">Membrane</keyword>
<dbReference type="NCBIfam" id="TIGR03062">
    <property type="entry name" value="pip_yhgE_Cterm"/>
    <property type="match status" value="1"/>
</dbReference>
<feature type="transmembrane region" description="Helical" evidence="5">
    <location>
        <begin position="729"/>
        <end position="747"/>
    </location>
</feature>
<feature type="transmembrane region" description="Helical" evidence="5">
    <location>
        <begin position="641"/>
        <end position="664"/>
    </location>
</feature>
<name>A0A069CWN4_WEIOS</name>
<dbReference type="AlphaFoldDB" id="A0A069CWN4"/>
<comment type="subcellular location">
    <subcellularLocation>
        <location evidence="1">Membrane</location>
        <topology evidence="1">Multi-pass membrane protein</topology>
    </subcellularLocation>
</comment>
<organism evidence="7 8">
    <name type="scientific">Weissella oryzae (strain DSM 25784 / JCM 18191 / LMG 30913 / SG25)</name>
    <dbReference type="NCBI Taxonomy" id="1329250"/>
    <lineage>
        <taxon>Bacteria</taxon>
        <taxon>Bacillati</taxon>
        <taxon>Bacillota</taxon>
        <taxon>Bacilli</taxon>
        <taxon>Lactobacillales</taxon>
        <taxon>Lactobacillaceae</taxon>
        <taxon>Weissella</taxon>
    </lineage>
</organism>
<evidence type="ECO:0000256" key="2">
    <source>
        <dbReference type="ARBA" id="ARBA00022692"/>
    </source>
</evidence>
<dbReference type="Proteomes" id="UP000030643">
    <property type="component" value="Unassembled WGS sequence"/>
</dbReference>
<protein>
    <submittedName>
        <fullName evidence="7">Putative membrane protein</fullName>
    </submittedName>
</protein>
<evidence type="ECO:0000256" key="3">
    <source>
        <dbReference type="ARBA" id="ARBA00022989"/>
    </source>
</evidence>
<dbReference type="Pfam" id="PF12698">
    <property type="entry name" value="ABC2_membrane_3"/>
    <property type="match status" value="1"/>
</dbReference>
<proteinExistence type="predicted"/>
<accession>A0A069CWN4</accession>
<sequence length="763" mass="81102">MFKAEWSWFRNNKFYYLVMAALILIPTIYAIVFLSSLWDPYGETQNLPVAVVNQDKKADYQDKELTLGKDLTKNLEKSDAMKFTVLSSQKAKSGLDDGKYYMVITIPKDFSKNATTLLDKQPKQMKLDYKTSSGQSFVAGKMTESAAKTIVNNVSSEVTKTYAKTLVGSIKQLGKGSKEASAANGKLADGTKAAQDGANTIGTNLQTLADGSLTLQNGTQSLKTGLSTYLNGVASANQGSQQLTSGITTYTNGVQTAAAASQQLKAGLNQLNGQLNSADTQNQLASVKGTVGKIMQDYNTLQPLLSAADPETLQLVQTLPTFMQQLQTALKGDAAIRKSAVNDAINNTADLTADQKQAVIGNVDGALDQADSKSNAGAALSSLANNKAFQETMANLQKLSSQQAALLNAASDLQKQMTALQGVNLNDKLAQVASLSSGVAQLSAGADQLASGLNTLSDNSTALQSGSQSLSNGLSQLTNQNQTVLSGVDQLNSGASAITSGSQQLVSGSNELASKLGQAVTGNQTLADALGKAGKQTDAVKAKSSVFNQIASPVTSRGTEKDRVPNNGTGMTPYMFSVGLYVGMLAFNVMIDMVTPRRRPRNFLSWFGAKLSVLTFYGFVAASLVYVLSISVLGLDPVNRLGTYGMLLLTALTFGAITTTLSLWFKKPGAFLGVVFLVLQLSGSAGTYPIQTSSKFFMWLNPYLPMTYTVRAFRETIMIGGSAWTDAKILLVIMVVFLIIMGAYYAANMHTYTMMKDADSNVE</sequence>
<evidence type="ECO:0000256" key="5">
    <source>
        <dbReference type="SAM" id="Phobius"/>
    </source>
</evidence>
<dbReference type="EMBL" id="DF820498">
    <property type="protein sequence ID" value="GAK31762.1"/>
    <property type="molecule type" value="Genomic_DNA"/>
</dbReference>
<evidence type="ECO:0000313" key="7">
    <source>
        <dbReference type="EMBL" id="GAK31762.1"/>
    </source>
</evidence>
<keyword evidence="3 5" id="KW-1133">Transmembrane helix</keyword>
<evidence type="ECO:0000313" key="8">
    <source>
        <dbReference type="Proteomes" id="UP000030643"/>
    </source>
</evidence>
<evidence type="ECO:0000256" key="1">
    <source>
        <dbReference type="ARBA" id="ARBA00004141"/>
    </source>
</evidence>
<dbReference type="RefSeq" id="WP_027699697.1">
    <property type="nucleotide sequence ID" value="NZ_DF820498.1"/>
</dbReference>
<feature type="transmembrane region" description="Helical" evidence="5">
    <location>
        <begin position="671"/>
        <end position="690"/>
    </location>
</feature>
<dbReference type="NCBIfam" id="TIGR03061">
    <property type="entry name" value="pip_yhgE_Nterm"/>
    <property type="match status" value="1"/>
</dbReference>
<dbReference type="NCBIfam" id="TIGR03057">
    <property type="entry name" value="xxxLxxG_by_4"/>
    <property type="match status" value="2"/>
</dbReference>
<feature type="transmembrane region" description="Helical" evidence="5">
    <location>
        <begin position="14"/>
        <end position="38"/>
    </location>
</feature>
<dbReference type="InterPro" id="IPR051328">
    <property type="entry name" value="T7SS_ABC-Transporter"/>
</dbReference>
<reference evidence="8" key="1">
    <citation type="journal article" date="2014" name="Genome Announc.">
        <title>Draft genome sequence of Weissella oryzae SG25T, isolated from fermented rice grains.</title>
        <authorList>
            <person name="Tanizawa Y."/>
            <person name="Fujisawa T."/>
            <person name="Mochizuki T."/>
            <person name="Kaminuma E."/>
            <person name="Suzuki Y."/>
            <person name="Nakamura Y."/>
            <person name="Tohno M."/>
        </authorList>
    </citation>
    <scope>NUCLEOTIDE SEQUENCE [LARGE SCALE GENOMIC DNA]</scope>
    <source>
        <strain evidence="8">DSM 25784 / JCM 18191 / LMG 30913 / SG25</strain>
    </source>
</reference>
<keyword evidence="2 5" id="KW-0812">Transmembrane</keyword>
<feature type="domain" description="ABC-2 type transporter transmembrane" evidence="6">
    <location>
        <begin position="22"/>
        <end position="740"/>
    </location>
</feature>
<dbReference type="InterPro" id="IPR017501">
    <property type="entry name" value="Phage_infect_YhgE_C"/>
</dbReference>
<dbReference type="eggNOG" id="COG1511">
    <property type="taxonomic scope" value="Bacteria"/>
</dbReference>
<dbReference type="InterPro" id="IPR023908">
    <property type="entry name" value="xxxLxxG_rpt"/>
</dbReference>
<evidence type="ECO:0000256" key="4">
    <source>
        <dbReference type="ARBA" id="ARBA00023136"/>
    </source>
</evidence>
<feature type="transmembrane region" description="Helical" evidence="5">
    <location>
        <begin position="571"/>
        <end position="591"/>
    </location>
</feature>
<dbReference type="OrthoDB" id="9811483at2"/>
<dbReference type="InterPro" id="IPR017500">
    <property type="entry name" value="Phage_infect_YhgE_N"/>
</dbReference>
<dbReference type="STRING" id="1329250.WOSG25_150130"/>
<dbReference type="InterPro" id="IPR013525">
    <property type="entry name" value="ABC2_TM"/>
</dbReference>
<dbReference type="Gene3D" id="1.10.287.950">
    <property type="entry name" value="Methyl-accepting chemotaxis protein"/>
    <property type="match status" value="1"/>
</dbReference>
<dbReference type="PANTHER" id="PTHR43077:SF5">
    <property type="entry name" value="PHAGE INFECTION PROTEIN"/>
    <property type="match status" value="1"/>
</dbReference>
<dbReference type="GO" id="GO:0140359">
    <property type="term" value="F:ABC-type transporter activity"/>
    <property type="evidence" value="ECO:0007669"/>
    <property type="project" value="InterPro"/>
</dbReference>
<keyword evidence="8" id="KW-1185">Reference proteome</keyword>